<gene>
    <name evidence="4 5" type="primary">csrA</name>
    <name evidence="5" type="ORF">GT003_29715</name>
</gene>
<evidence type="ECO:0000256" key="2">
    <source>
        <dbReference type="ARBA" id="ARBA00022845"/>
    </source>
</evidence>
<evidence type="ECO:0000313" key="6">
    <source>
        <dbReference type="Proteomes" id="UP000558113"/>
    </source>
</evidence>
<keyword evidence="4" id="KW-1005">Bacterial flagellum biogenesis</keyword>
<dbReference type="Pfam" id="PF02599">
    <property type="entry name" value="CsrA"/>
    <property type="match status" value="1"/>
</dbReference>
<keyword evidence="1 4" id="KW-0963">Cytoplasm</keyword>
<keyword evidence="3 4" id="KW-0694">RNA-binding</keyword>
<dbReference type="OrthoDB" id="9809061at2"/>
<reference evidence="5 6" key="1">
    <citation type="submission" date="2020-01" db="EMBL/GenBank/DDBJ databases">
        <title>Paenibacillus soybeanensis sp. nov. isolated from the nodules of soybean (Glycine max(L.) Merr).</title>
        <authorList>
            <person name="Wang H."/>
        </authorList>
    </citation>
    <scope>NUCLEOTIDE SEQUENCE [LARGE SCALE GENOMIC DNA]</scope>
    <source>
        <strain evidence="5 6">DSM 23054</strain>
    </source>
</reference>
<dbReference type="GO" id="GO:0044781">
    <property type="term" value="P:bacterial-type flagellum organization"/>
    <property type="evidence" value="ECO:0007669"/>
    <property type="project" value="UniProtKB-KW"/>
</dbReference>
<evidence type="ECO:0000256" key="1">
    <source>
        <dbReference type="ARBA" id="ARBA00022490"/>
    </source>
</evidence>
<evidence type="ECO:0000313" key="5">
    <source>
        <dbReference type="EMBL" id="NBC73159.1"/>
    </source>
</evidence>
<dbReference type="NCBIfam" id="NF002469">
    <property type="entry name" value="PRK01712.1"/>
    <property type="match status" value="1"/>
</dbReference>
<dbReference type="Proteomes" id="UP000558113">
    <property type="component" value="Unassembled WGS sequence"/>
</dbReference>
<dbReference type="AlphaFoldDB" id="A0A7X5C5A1"/>
<accession>A0A7X5C5A1</accession>
<dbReference type="GO" id="GO:1902208">
    <property type="term" value="P:regulation of bacterial-type flagellum assembly"/>
    <property type="evidence" value="ECO:0007669"/>
    <property type="project" value="UniProtKB-UniRule"/>
</dbReference>
<organism evidence="5 6">
    <name type="scientific">Paenibacillus sacheonensis</name>
    <dbReference type="NCBI Taxonomy" id="742054"/>
    <lineage>
        <taxon>Bacteria</taxon>
        <taxon>Bacillati</taxon>
        <taxon>Bacillota</taxon>
        <taxon>Bacilli</taxon>
        <taxon>Bacillales</taxon>
        <taxon>Paenibacillaceae</taxon>
        <taxon>Paenibacillus</taxon>
    </lineage>
</organism>
<dbReference type="PANTHER" id="PTHR34984:SF1">
    <property type="entry name" value="CARBON STORAGE REGULATOR"/>
    <property type="match status" value="1"/>
</dbReference>
<keyword evidence="4" id="KW-0678">Repressor</keyword>
<evidence type="ECO:0000256" key="3">
    <source>
        <dbReference type="ARBA" id="ARBA00022884"/>
    </source>
</evidence>
<dbReference type="Gene3D" id="2.60.40.4380">
    <property type="entry name" value="Translational regulator CsrA"/>
    <property type="match status" value="1"/>
</dbReference>
<keyword evidence="6" id="KW-1185">Reference proteome</keyword>
<dbReference type="InterPro" id="IPR036107">
    <property type="entry name" value="CsrA_sf"/>
</dbReference>
<dbReference type="GO" id="GO:0005829">
    <property type="term" value="C:cytosol"/>
    <property type="evidence" value="ECO:0007669"/>
    <property type="project" value="TreeGrafter"/>
</dbReference>
<proteinExistence type="inferred from homology"/>
<dbReference type="NCBIfam" id="TIGR00202">
    <property type="entry name" value="csrA"/>
    <property type="match status" value="1"/>
</dbReference>
<dbReference type="EMBL" id="JAAAMU010000027">
    <property type="protein sequence ID" value="NBC73159.1"/>
    <property type="molecule type" value="Genomic_DNA"/>
</dbReference>
<sequence>MLVLSRKKGETIMIGNDIELTVLEVTPDGVKLGISAPKEIGILRKELFAATATTNKDALHSLDALQSLQIRYKEIKNKETRK</sequence>
<dbReference type="GO" id="GO:0006402">
    <property type="term" value="P:mRNA catabolic process"/>
    <property type="evidence" value="ECO:0007669"/>
    <property type="project" value="InterPro"/>
</dbReference>
<dbReference type="HAMAP" id="MF_00167">
    <property type="entry name" value="CsrA"/>
    <property type="match status" value="1"/>
</dbReference>
<dbReference type="InterPro" id="IPR003751">
    <property type="entry name" value="CsrA"/>
</dbReference>
<comment type="function">
    <text evidence="4">A translational regulator that binds mRNA to regulate translation initiation and/or mRNA stability. Usually binds in the 5'-UTR at or near the Shine-Dalgarno sequence preventing ribosome-binding, thus repressing translation. Its main target seems to be the major flagellin gene, while its function is anatagonized by FliW.</text>
</comment>
<comment type="subcellular location">
    <subcellularLocation>
        <location evidence="4">Cytoplasm</location>
    </subcellularLocation>
</comment>
<name>A0A7X5C5A1_9BACL</name>
<dbReference type="SUPFAM" id="SSF117130">
    <property type="entry name" value="CsrA-like"/>
    <property type="match status" value="1"/>
</dbReference>
<comment type="caution">
    <text evidence="5">The sequence shown here is derived from an EMBL/GenBank/DDBJ whole genome shotgun (WGS) entry which is preliminary data.</text>
</comment>
<dbReference type="PANTHER" id="PTHR34984">
    <property type="entry name" value="CARBON STORAGE REGULATOR"/>
    <property type="match status" value="1"/>
</dbReference>
<dbReference type="RefSeq" id="WP_161704867.1">
    <property type="nucleotide sequence ID" value="NZ_JAAAMU010000027.1"/>
</dbReference>
<dbReference type="GO" id="GO:0006109">
    <property type="term" value="P:regulation of carbohydrate metabolic process"/>
    <property type="evidence" value="ECO:0007669"/>
    <property type="project" value="InterPro"/>
</dbReference>
<evidence type="ECO:0000256" key="4">
    <source>
        <dbReference type="HAMAP-Rule" id="MF_00167"/>
    </source>
</evidence>
<dbReference type="GO" id="GO:0045947">
    <property type="term" value="P:negative regulation of translational initiation"/>
    <property type="evidence" value="ECO:0007669"/>
    <property type="project" value="UniProtKB-UniRule"/>
</dbReference>
<keyword evidence="2 4" id="KW-0810">Translation regulation</keyword>
<dbReference type="GO" id="GO:0048027">
    <property type="term" value="F:mRNA 5'-UTR binding"/>
    <property type="evidence" value="ECO:0007669"/>
    <property type="project" value="UniProtKB-UniRule"/>
</dbReference>
<comment type="subunit">
    <text evidence="4">Homodimer; the beta-strands of each monomer intercalate to form a hydrophobic core, while the alpha-helices form wings that extend away from the core.</text>
</comment>
<protein>
    <recommendedName>
        <fullName evidence="4">Translational regulator CsrA</fullName>
    </recommendedName>
</protein>
<comment type="similarity">
    <text evidence="4">Belongs to the CsrA/RsmA family.</text>
</comment>